<feature type="transmembrane region" description="Helical" evidence="1">
    <location>
        <begin position="266"/>
        <end position="283"/>
    </location>
</feature>
<dbReference type="AlphaFoldDB" id="A0A7J3YU83"/>
<keyword evidence="1" id="KW-0812">Transmembrane</keyword>
<feature type="transmembrane region" description="Helical" evidence="1">
    <location>
        <begin position="89"/>
        <end position="111"/>
    </location>
</feature>
<feature type="transmembrane region" description="Helical" evidence="1">
    <location>
        <begin position="449"/>
        <end position="468"/>
    </location>
</feature>
<protein>
    <submittedName>
        <fullName evidence="2">Uncharacterized protein</fullName>
    </submittedName>
</protein>
<accession>A0A7J3YU83</accession>
<evidence type="ECO:0000256" key="1">
    <source>
        <dbReference type="SAM" id="Phobius"/>
    </source>
</evidence>
<name>A0A7J3YU83_9CREN</name>
<comment type="caution">
    <text evidence="2">The sequence shown here is derived from an EMBL/GenBank/DDBJ whole genome shotgun (WGS) entry which is preliminary data.</text>
</comment>
<evidence type="ECO:0000313" key="2">
    <source>
        <dbReference type="EMBL" id="HHP92260.1"/>
    </source>
</evidence>
<sequence length="625" mass="70938">MWNNRRRTIIGRNNRDIALFTILFLLVATTTTGSIASITQCLPEYFYETYLRLLLLNSIFVAIMIMLCYSAVRLGEAKAGDIIVKLKHILLITTTYILSYKAIALFSSTYITNPFDTTGLRGFIYDLLKVGRIPSKGFYVEYAGAYNTLPMGPLLTSITYLLLYGYPNKASSFTDNLDVHMKFIEIIITFFNALMIYLFVKLIYARVNIETRDVAKETFLASFVIILLVMITILKGTALTLQYYAWPYLLVTHFILFRILVDSKPLISSLTLFLITLIALLNTHSVTNLLNTICFSIIAILLLLYPAKLYRKNAVFILLIIAIFGFFMKFFFDAVKYGRTFVEIVQELVIEILQGPRMSRQVEMLQHVSYALSPLDFLRLGLVRLPEIILKTFITMLMLIYGLVFNIIKNSTSTFGNQVFYRILNASYTIFIGLNIILPTLILLAGGNLYTAFAYSDIISIITLPLLFQAIMRFYLKRYVLLLLIATIFTGLVFGGNPLIVPKIGDQSLITFNINTAYKVNAINFLDAYVVACERGTSLAVSSDMVTGWQIMGYAPRLFYCYIWRSPVMEELSANTIVLLPYSEKAGYLAEPLIYRINASARIISLIARYKLIYNNGAISILTTE</sequence>
<feature type="transmembrane region" description="Helical" evidence="1">
    <location>
        <begin position="388"/>
        <end position="408"/>
    </location>
</feature>
<feature type="transmembrane region" description="Helical" evidence="1">
    <location>
        <begin position="289"/>
        <end position="307"/>
    </location>
</feature>
<proteinExistence type="predicted"/>
<dbReference type="EMBL" id="DRYU01000032">
    <property type="protein sequence ID" value="HHP92260.1"/>
    <property type="molecule type" value="Genomic_DNA"/>
</dbReference>
<feature type="transmembrane region" description="Helical" evidence="1">
    <location>
        <begin position="420"/>
        <end position="443"/>
    </location>
</feature>
<gene>
    <name evidence="2" type="ORF">ENM70_01340</name>
</gene>
<feature type="transmembrane region" description="Helical" evidence="1">
    <location>
        <begin position="219"/>
        <end position="238"/>
    </location>
</feature>
<reference evidence="2" key="1">
    <citation type="journal article" date="2020" name="mSystems">
        <title>Genome- and Community-Level Interaction Insights into Carbon Utilization and Element Cycling Functions of Hydrothermarchaeota in Hydrothermal Sediment.</title>
        <authorList>
            <person name="Zhou Z."/>
            <person name="Liu Y."/>
            <person name="Xu W."/>
            <person name="Pan J."/>
            <person name="Luo Z.H."/>
            <person name="Li M."/>
        </authorList>
    </citation>
    <scope>NUCLEOTIDE SEQUENCE [LARGE SCALE GENOMIC DNA]</scope>
    <source>
        <strain evidence="2">SpSt-1109</strain>
    </source>
</reference>
<keyword evidence="1" id="KW-1133">Transmembrane helix</keyword>
<feature type="transmembrane region" description="Helical" evidence="1">
    <location>
        <begin position="49"/>
        <end position="69"/>
    </location>
</feature>
<keyword evidence="1" id="KW-0472">Membrane</keyword>
<feature type="transmembrane region" description="Helical" evidence="1">
    <location>
        <begin position="244"/>
        <end position="261"/>
    </location>
</feature>
<feature type="transmembrane region" description="Helical" evidence="1">
    <location>
        <begin position="183"/>
        <end position="207"/>
    </location>
</feature>
<feature type="transmembrane region" description="Helical" evidence="1">
    <location>
        <begin position="314"/>
        <end position="332"/>
    </location>
</feature>
<feature type="transmembrane region" description="Helical" evidence="1">
    <location>
        <begin position="480"/>
        <end position="500"/>
    </location>
</feature>
<organism evidence="2">
    <name type="scientific">Ignisphaera aggregans</name>
    <dbReference type="NCBI Taxonomy" id="334771"/>
    <lineage>
        <taxon>Archaea</taxon>
        <taxon>Thermoproteota</taxon>
        <taxon>Thermoprotei</taxon>
        <taxon>Desulfurococcales</taxon>
        <taxon>Desulfurococcaceae</taxon>
        <taxon>Ignisphaera</taxon>
    </lineage>
</organism>